<comment type="subcellular location">
    <subcellularLocation>
        <location evidence="1">Cytoplasm</location>
    </subcellularLocation>
</comment>
<protein>
    <submittedName>
        <fullName evidence="10">PTS system, mannose-specific IIA component/PTS system, mannose-specific IIB component</fullName>
    </submittedName>
</protein>
<dbReference type="GO" id="GO:0016301">
    <property type="term" value="F:kinase activity"/>
    <property type="evidence" value="ECO:0007669"/>
    <property type="project" value="UniProtKB-KW"/>
</dbReference>
<dbReference type="InterPro" id="IPR033887">
    <property type="entry name" value="PTS_IIA_man"/>
</dbReference>
<evidence type="ECO:0000313" key="11">
    <source>
        <dbReference type="Proteomes" id="UP000198541"/>
    </source>
</evidence>
<organism evidence="10 11">
    <name type="scientific">Actinomyces ruminicola</name>
    <dbReference type="NCBI Taxonomy" id="332524"/>
    <lineage>
        <taxon>Bacteria</taxon>
        <taxon>Bacillati</taxon>
        <taxon>Actinomycetota</taxon>
        <taxon>Actinomycetes</taxon>
        <taxon>Actinomycetales</taxon>
        <taxon>Actinomycetaceae</taxon>
        <taxon>Actinomyces</taxon>
    </lineage>
</organism>
<dbReference type="GO" id="GO:0016020">
    <property type="term" value="C:membrane"/>
    <property type="evidence" value="ECO:0007669"/>
    <property type="project" value="InterPro"/>
</dbReference>
<dbReference type="STRING" id="332524.SAMN04487766_101253"/>
<keyword evidence="5" id="KW-0762">Sugar transport</keyword>
<dbReference type="PROSITE" id="PS51096">
    <property type="entry name" value="PTS_EIIA_TYPE_4"/>
    <property type="match status" value="1"/>
</dbReference>
<evidence type="ECO:0000256" key="8">
    <source>
        <dbReference type="ARBA" id="ARBA00022777"/>
    </source>
</evidence>
<dbReference type="InterPro" id="IPR051471">
    <property type="entry name" value="Bacterial_PTS_sugar_comp"/>
</dbReference>
<evidence type="ECO:0000256" key="2">
    <source>
        <dbReference type="ARBA" id="ARBA00022448"/>
    </source>
</evidence>
<evidence type="ECO:0000256" key="4">
    <source>
        <dbReference type="ARBA" id="ARBA00022553"/>
    </source>
</evidence>
<accession>A0A1H0F0D5</accession>
<dbReference type="NCBIfam" id="TIGR00824">
    <property type="entry name" value="EIIA-man"/>
    <property type="match status" value="1"/>
</dbReference>
<keyword evidence="6" id="KW-0808">Transferase</keyword>
<evidence type="ECO:0000256" key="7">
    <source>
        <dbReference type="ARBA" id="ARBA00022683"/>
    </source>
</evidence>
<evidence type="ECO:0000256" key="1">
    <source>
        <dbReference type="ARBA" id="ARBA00004496"/>
    </source>
</evidence>
<dbReference type="InterPro" id="IPR013789">
    <property type="entry name" value="PTS_EIIA_man"/>
</dbReference>
<dbReference type="Gene3D" id="3.40.50.510">
    <property type="entry name" value="Phosphotransferase system, mannose-type IIA component"/>
    <property type="match status" value="1"/>
</dbReference>
<dbReference type="GO" id="GO:0009401">
    <property type="term" value="P:phosphoenolpyruvate-dependent sugar phosphotransferase system"/>
    <property type="evidence" value="ECO:0007669"/>
    <property type="project" value="UniProtKB-KW"/>
</dbReference>
<dbReference type="GO" id="GO:0005737">
    <property type="term" value="C:cytoplasm"/>
    <property type="evidence" value="ECO:0007669"/>
    <property type="project" value="UniProtKB-SubCell"/>
</dbReference>
<reference evidence="11" key="1">
    <citation type="submission" date="2016-10" db="EMBL/GenBank/DDBJ databases">
        <authorList>
            <person name="Varghese N."/>
            <person name="Submissions S."/>
        </authorList>
    </citation>
    <scope>NUCLEOTIDE SEQUENCE [LARGE SCALE GENOMIC DNA]</scope>
    <source>
        <strain evidence="11">DSM 27982</strain>
    </source>
</reference>
<dbReference type="Proteomes" id="UP000198541">
    <property type="component" value="Unassembled WGS sequence"/>
</dbReference>
<evidence type="ECO:0000256" key="3">
    <source>
        <dbReference type="ARBA" id="ARBA00022490"/>
    </source>
</evidence>
<sequence length="150" mass="15308">MQSSVAVIVAAHGHLAEGLLNSAVMIAGPQDDVVPISFDPGEGPDDLLAKYADAVDSSASAQYLLLVDLLGGSPYNAAARFAAARDDADVVTGVNLPMLIEVLGRRMAGGELAELVEVAKTSGAAGIKVLSEIFTPPTTTDSDADEGDEL</sequence>
<dbReference type="CDD" id="cd00006">
    <property type="entry name" value="PTS_IIA_man"/>
    <property type="match status" value="1"/>
</dbReference>
<keyword evidence="3" id="KW-0963">Cytoplasm</keyword>
<keyword evidence="11" id="KW-1185">Reference proteome</keyword>
<dbReference type="PANTHER" id="PTHR33799:SF1">
    <property type="entry name" value="PTS SYSTEM MANNOSE-SPECIFIC EIIAB COMPONENT-RELATED"/>
    <property type="match status" value="1"/>
</dbReference>
<dbReference type="AlphaFoldDB" id="A0A1H0F0D5"/>
<dbReference type="Pfam" id="PF03610">
    <property type="entry name" value="EIIA-man"/>
    <property type="match status" value="1"/>
</dbReference>
<evidence type="ECO:0000313" key="10">
    <source>
        <dbReference type="EMBL" id="SDN88100.1"/>
    </source>
</evidence>
<gene>
    <name evidence="10" type="ORF">SAMN05216355_1213</name>
</gene>
<evidence type="ECO:0000256" key="5">
    <source>
        <dbReference type="ARBA" id="ARBA00022597"/>
    </source>
</evidence>
<feature type="domain" description="PTS EIIA type-4" evidence="9">
    <location>
        <begin position="4"/>
        <end position="127"/>
    </location>
</feature>
<keyword evidence="8" id="KW-0418">Kinase</keyword>
<keyword evidence="2" id="KW-0813">Transport</keyword>
<keyword evidence="7" id="KW-0598">Phosphotransferase system</keyword>
<name>A0A1H0F0D5_9ACTO</name>
<dbReference type="InterPro" id="IPR004701">
    <property type="entry name" value="PTS_EIIA_man-typ"/>
</dbReference>
<evidence type="ECO:0000256" key="6">
    <source>
        <dbReference type="ARBA" id="ARBA00022679"/>
    </source>
</evidence>
<dbReference type="EMBL" id="FNIM01000021">
    <property type="protein sequence ID" value="SDN88100.1"/>
    <property type="molecule type" value="Genomic_DNA"/>
</dbReference>
<dbReference type="InterPro" id="IPR036662">
    <property type="entry name" value="PTS_EIIA_man-typ_sf"/>
</dbReference>
<keyword evidence="4" id="KW-0597">Phosphoprotein</keyword>
<dbReference type="SUPFAM" id="SSF53062">
    <property type="entry name" value="PTS system fructose IIA component-like"/>
    <property type="match status" value="1"/>
</dbReference>
<evidence type="ECO:0000259" key="9">
    <source>
        <dbReference type="PROSITE" id="PS51096"/>
    </source>
</evidence>
<dbReference type="GO" id="GO:0016773">
    <property type="term" value="F:phosphotransferase activity, alcohol group as acceptor"/>
    <property type="evidence" value="ECO:0007669"/>
    <property type="project" value="InterPro"/>
</dbReference>
<dbReference type="PANTHER" id="PTHR33799">
    <property type="entry name" value="PTS PERMEASE-RELATED-RELATED"/>
    <property type="match status" value="1"/>
</dbReference>
<proteinExistence type="predicted"/>
<dbReference type="RefSeq" id="WP_092537886.1">
    <property type="nucleotide sequence ID" value="NZ_FNIM01000021.1"/>
</dbReference>